<protein>
    <submittedName>
        <fullName evidence="5">DeoR/GlpR transcriptional regulator</fullName>
    </submittedName>
</protein>
<dbReference type="Pfam" id="PF08220">
    <property type="entry name" value="HTH_DeoR"/>
    <property type="match status" value="1"/>
</dbReference>
<dbReference type="PRINTS" id="PR00037">
    <property type="entry name" value="HTHLACR"/>
</dbReference>
<dbReference type="InterPro" id="IPR050313">
    <property type="entry name" value="Carb_Metab_HTH_regulators"/>
</dbReference>
<feature type="domain" description="HTH deoR-type" evidence="4">
    <location>
        <begin position="14"/>
        <end position="69"/>
    </location>
</feature>
<dbReference type="SUPFAM" id="SSF46785">
    <property type="entry name" value="Winged helix' DNA-binding domain"/>
    <property type="match status" value="1"/>
</dbReference>
<dbReference type="InterPro" id="IPR014036">
    <property type="entry name" value="DeoR-like_C"/>
</dbReference>
<dbReference type="EMBL" id="RZNJ01000004">
    <property type="protein sequence ID" value="RUT29946.1"/>
    <property type="molecule type" value="Genomic_DNA"/>
</dbReference>
<dbReference type="InterPro" id="IPR036388">
    <property type="entry name" value="WH-like_DNA-bd_sf"/>
</dbReference>
<proteinExistence type="predicted"/>
<gene>
    <name evidence="5" type="ORF">EMQ25_11410</name>
</gene>
<keyword evidence="2" id="KW-0238">DNA-binding</keyword>
<dbReference type="SMART" id="SM01134">
    <property type="entry name" value="DeoRC"/>
    <property type="match status" value="1"/>
</dbReference>
<dbReference type="SMART" id="SM00420">
    <property type="entry name" value="HTH_DEOR"/>
    <property type="match status" value="1"/>
</dbReference>
<dbReference type="RefSeq" id="WP_127188726.1">
    <property type="nucleotide sequence ID" value="NZ_RZNJ01000004.1"/>
</dbReference>
<evidence type="ECO:0000259" key="4">
    <source>
        <dbReference type="PROSITE" id="PS51000"/>
    </source>
</evidence>
<dbReference type="PROSITE" id="PS00894">
    <property type="entry name" value="HTH_DEOR_1"/>
    <property type="match status" value="1"/>
</dbReference>
<dbReference type="Proteomes" id="UP000281547">
    <property type="component" value="Unassembled WGS sequence"/>
</dbReference>
<dbReference type="Gene3D" id="1.10.10.10">
    <property type="entry name" value="Winged helix-like DNA-binding domain superfamily/Winged helix DNA-binding domain"/>
    <property type="match status" value="1"/>
</dbReference>
<evidence type="ECO:0000256" key="2">
    <source>
        <dbReference type="ARBA" id="ARBA00023125"/>
    </source>
</evidence>
<dbReference type="Gene3D" id="3.40.50.1360">
    <property type="match status" value="1"/>
</dbReference>
<dbReference type="PANTHER" id="PTHR30363:SF46">
    <property type="entry name" value="LYSR FAMILY TRANSCRIPTIONAL REGULATOR"/>
    <property type="match status" value="1"/>
</dbReference>
<dbReference type="OrthoDB" id="9814815at2"/>
<dbReference type="InterPro" id="IPR037171">
    <property type="entry name" value="NagB/RpiA_transferase-like"/>
</dbReference>
<dbReference type="PROSITE" id="PS51000">
    <property type="entry name" value="HTH_DEOR_2"/>
    <property type="match status" value="1"/>
</dbReference>
<dbReference type="GO" id="GO:0003700">
    <property type="term" value="F:DNA-binding transcription factor activity"/>
    <property type="evidence" value="ECO:0007669"/>
    <property type="project" value="InterPro"/>
</dbReference>
<keyword evidence="6" id="KW-1185">Reference proteome</keyword>
<evidence type="ECO:0000256" key="3">
    <source>
        <dbReference type="ARBA" id="ARBA00023163"/>
    </source>
</evidence>
<comment type="caution">
    <text evidence="5">The sequence shown here is derived from an EMBL/GenBank/DDBJ whole genome shotgun (WGS) entry which is preliminary data.</text>
</comment>
<name>A0A433X784_9HYPH</name>
<sequence length="273" mass="29965">MNFDDEPISDDMLPAERKERLLDWLNQNMAATNQELSRLFGTSVSTIRRDLDQLASQGLVRRTHGGAVRVRRQATWEFTIDLARQTATEEKRAIAQEAIKRIEPHQSILIDTGSTMHEFARAIAALSIPLTIVTNDVLVASTLANTHHIKLVVPGGACRDGAYTLFGEPGLTFIRDLRCDTYFASAQALNAECISDTTVDTVNLKRAMINAANQVVLLIDSSRFGGRAMYRVADVSEISEIITDDGVSEEDTAAFAARNTKLTRVAIGESVAD</sequence>
<organism evidence="5 6">
    <name type="scientific">Arsenicitalea aurantiaca</name>
    <dbReference type="NCBI Taxonomy" id="1783274"/>
    <lineage>
        <taxon>Bacteria</taxon>
        <taxon>Pseudomonadati</taxon>
        <taxon>Pseudomonadota</taxon>
        <taxon>Alphaproteobacteria</taxon>
        <taxon>Hyphomicrobiales</taxon>
        <taxon>Devosiaceae</taxon>
        <taxon>Arsenicitalea</taxon>
    </lineage>
</organism>
<accession>A0A433X784</accession>
<keyword evidence="1" id="KW-0805">Transcription regulation</keyword>
<dbReference type="GO" id="GO:0003677">
    <property type="term" value="F:DNA binding"/>
    <property type="evidence" value="ECO:0007669"/>
    <property type="project" value="UniProtKB-KW"/>
</dbReference>
<dbReference type="SUPFAM" id="SSF100950">
    <property type="entry name" value="NagB/RpiA/CoA transferase-like"/>
    <property type="match status" value="1"/>
</dbReference>
<dbReference type="InterPro" id="IPR036390">
    <property type="entry name" value="WH_DNA-bd_sf"/>
</dbReference>
<dbReference type="PANTHER" id="PTHR30363">
    <property type="entry name" value="HTH-TYPE TRANSCRIPTIONAL REGULATOR SRLR-RELATED"/>
    <property type="match status" value="1"/>
</dbReference>
<dbReference type="Pfam" id="PF00455">
    <property type="entry name" value="DeoRC"/>
    <property type="match status" value="1"/>
</dbReference>
<dbReference type="InterPro" id="IPR018356">
    <property type="entry name" value="Tscrpt_reg_HTH_DeoR_CS"/>
</dbReference>
<reference evidence="5 6" key="1">
    <citation type="journal article" date="2016" name="Int. J. Syst. Evol. Microbiol.">
        <title>Arsenicitalea aurantiaca gen. nov., sp. nov., a new member of the family Hyphomicrobiaceae, isolated from high-arsenic sediment.</title>
        <authorList>
            <person name="Mu Y."/>
            <person name="Zhou L."/>
            <person name="Zeng X.C."/>
            <person name="Liu L."/>
            <person name="Pan Y."/>
            <person name="Chen X."/>
            <person name="Wang J."/>
            <person name="Li S."/>
            <person name="Li W.J."/>
            <person name="Wang Y."/>
        </authorList>
    </citation>
    <scope>NUCLEOTIDE SEQUENCE [LARGE SCALE GENOMIC DNA]</scope>
    <source>
        <strain evidence="5 6">42-50</strain>
    </source>
</reference>
<dbReference type="InterPro" id="IPR001034">
    <property type="entry name" value="DeoR_HTH"/>
</dbReference>
<dbReference type="AlphaFoldDB" id="A0A433X784"/>
<evidence type="ECO:0000313" key="5">
    <source>
        <dbReference type="EMBL" id="RUT29946.1"/>
    </source>
</evidence>
<keyword evidence="3" id="KW-0804">Transcription</keyword>
<evidence type="ECO:0000256" key="1">
    <source>
        <dbReference type="ARBA" id="ARBA00023015"/>
    </source>
</evidence>
<evidence type="ECO:0000313" key="6">
    <source>
        <dbReference type="Proteomes" id="UP000281547"/>
    </source>
</evidence>